<accession>A0AC34R8Q9</accession>
<name>A0AC34R8Q9_9BILA</name>
<organism evidence="1 2">
    <name type="scientific">Panagrolaimus sp. JU765</name>
    <dbReference type="NCBI Taxonomy" id="591449"/>
    <lineage>
        <taxon>Eukaryota</taxon>
        <taxon>Metazoa</taxon>
        <taxon>Ecdysozoa</taxon>
        <taxon>Nematoda</taxon>
        <taxon>Chromadorea</taxon>
        <taxon>Rhabditida</taxon>
        <taxon>Tylenchina</taxon>
        <taxon>Panagrolaimomorpha</taxon>
        <taxon>Panagrolaimoidea</taxon>
        <taxon>Panagrolaimidae</taxon>
        <taxon>Panagrolaimus</taxon>
    </lineage>
</organism>
<protein>
    <submittedName>
        <fullName evidence="2">Acyltransferase 3 domain-containing protein</fullName>
    </submittedName>
</protein>
<reference evidence="2" key="1">
    <citation type="submission" date="2022-11" db="UniProtKB">
        <authorList>
            <consortium name="WormBaseParasite"/>
        </authorList>
    </citation>
    <scope>IDENTIFICATION</scope>
</reference>
<sequence>MAGAVLAFSFRRRLISALRDKTRLNRLFGMTRWIIVFFHRIFRLIPAYVMVLGGTSTIFNKIGNGPLWNQKDGVFGSKCETKDWWKHLLFIINYFPTECMPWMWYISLDMQFYLLAPICLYFLHGFPSFGKSFIIFVILASSIYRFIIYAVYEFPSNIILRMIEKESVINEEAAH</sequence>
<evidence type="ECO:0000313" key="2">
    <source>
        <dbReference type="WBParaSite" id="JU765_v2.g443.t1"/>
    </source>
</evidence>
<proteinExistence type="predicted"/>
<dbReference type="Proteomes" id="UP000887576">
    <property type="component" value="Unplaced"/>
</dbReference>
<dbReference type="WBParaSite" id="JU765_v2.g443.t1">
    <property type="protein sequence ID" value="JU765_v2.g443.t1"/>
    <property type="gene ID" value="JU765_v2.g443"/>
</dbReference>
<evidence type="ECO:0000313" key="1">
    <source>
        <dbReference type="Proteomes" id="UP000887576"/>
    </source>
</evidence>